<dbReference type="OMA" id="WGMQNIA"/>
<dbReference type="RefSeq" id="XP_013017784.1">
    <property type="nucleotide sequence ID" value="XM_013162330.1"/>
</dbReference>
<dbReference type="PANTHER" id="PTHR23502:SF34">
    <property type="entry name" value="PROTEIN HOL1"/>
    <property type="match status" value="1"/>
</dbReference>
<dbReference type="InterPro" id="IPR020846">
    <property type="entry name" value="MFS_dom"/>
</dbReference>
<keyword evidence="4 7" id="KW-1133">Transmembrane helix</keyword>
<dbReference type="InterPro" id="IPR011701">
    <property type="entry name" value="MFS"/>
</dbReference>
<keyword evidence="3 7" id="KW-0812">Transmembrane</keyword>
<keyword evidence="5 7" id="KW-0472">Membrane</keyword>
<evidence type="ECO:0000256" key="7">
    <source>
        <dbReference type="SAM" id="Phobius"/>
    </source>
</evidence>
<name>S9Q5K0_SCHOY</name>
<dbReference type="InterPro" id="IPR036259">
    <property type="entry name" value="MFS_trans_sf"/>
</dbReference>
<dbReference type="OrthoDB" id="5215911at2759"/>
<gene>
    <name evidence="9" type="ORF">SOCG_04584</name>
</gene>
<dbReference type="Proteomes" id="UP000016088">
    <property type="component" value="Unassembled WGS sequence"/>
</dbReference>
<feature type="transmembrane region" description="Helical" evidence="7">
    <location>
        <begin position="426"/>
        <end position="445"/>
    </location>
</feature>
<evidence type="ECO:0000256" key="1">
    <source>
        <dbReference type="ARBA" id="ARBA00004141"/>
    </source>
</evidence>
<evidence type="ECO:0000256" key="4">
    <source>
        <dbReference type="ARBA" id="ARBA00022989"/>
    </source>
</evidence>
<feature type="transmembrane region" description="Helical" evidence="7">
    <location>
        <begin position="457"/>
        <end position="478"/>
    </location>
</feature>
<comment type="subcellular location">
    <subcellularLocation>
        <location evidence="1">Membrane</location>
        <topology evidence="1">Multi-pass membrane protein</topology>
    </subcellularLocation>
</comment>
<dbReference type="PANTHER" id="PTHR23502">
    <property type="entry name" value="MAJOR FACILITATOR SUPERFAMILY"/>
    <property type="match status" value="1"/>
</dbReference>
<feature type="transmembrane region" description="Helical" evidence="7">
    <location>
        <begin position="524"/>
        <end position="542"/>
    </location>
</feature>
<dbReference type="CDD" id="cd17323">
    <property type="entry name" value="MFS_Tpo1_MDR_like"/>
    <property type="match status" value="1"/>
</dbReference>
<keyword evidence="10" id="KW-1185">Reference proteome</keyword>
<evidence type="ECO:0000313" key="9">
    <source>
        <dbReference type="EMBL" id="EPX75342.1"/>
    </source>
</evidence>
<evidence type="ECO:0000256" key="3">
    <source>
        <dbReference type="ARBA" id="ARBA00022692"/>
    </source>
</evidence>
<dbReference type="FunFam" id="1.20.1250.20:FF:000224">
    <property type="entry name" value="MFS transporter, putative"/>
    <property type="match status" value="1"/>
</dbReference>
<protein>
    <submittedName>
        <fullName evidence="9">Membrane transporter</fullName>
    </submittedName>
</protein>
<feature type="transmembrane region" description="Helical" evidence="7">
    <location>
        <begin position="490"/>
        <end position="512"/>
    </location>
</feature>
<evidence type="ECO:0000256" key="2">
    <source>
        <dbReference type="ARBA" id="ARBA00022448"/>
    </source>
</evidence>
<dbReference type="HOGENOM" id="CLU_008455_13_3_1"/>
<dbReference type="GO" id="GO:0022857">
    <property type="term" value="F:transmembrane transporter activity"/>
    <property type="evidence" value="ECO:0007669"/>
    <property type="project" value="InterPro"/>
</dbReference>
<feature type="transmembrane region" description="Helical" evidence="7">
    <location>
        <begin position="340"/>
        <end position="362"/>
    </location>
</feature>
<evidence type="ECO:0000313" key="10">
    <source>
        <dbReference type="Proteomes" id="UP000016088"/>
    </source>
</evidence>
<feature type="transmembrane region" description="Helical" evidence="7">
    <location>
        <begin position="185"/>
        <end position="207"/>
    </location>
</feature>
<dbReference type="EMBL" id="KE503206">
    <property type="protein sequence ID" value="EPX75342.1"/>
    <property type="molecule type" value="Genomic_DNA"/>
</dbReference>
<dbReference type="SUPFAM" id="SSF103473">
    <property type="entry name" value="MFS general substrate transporter"/>
    <property type="match status" value="1"/>
</dbReference>
<feature type="transmembrane region" description="Helical" evidence="7">
    <location>
        <begin position="214"/>
        <end position="234"/>
    </location>
</feature>
<dbReference type="GeneID" id="25033546"/>
<feature type="transmembrane region" description="Helical" evidence="7">
    <location>
        <begin position="95"/>
        <end position="113"/>
    </location>
</feature>
<feature type="transmembrane region" description="Helical" evidence="7">
    <location>
        <begin position="382"/>
        <end position="405"/>
    </location>
</feature>
<feature type="transmembrane region" description="Helical" evidence="7">
    <location>
        <begin position="125"/>
        <end position="142"/>
    </location>
</feature>
<dbReference type="Pfam" id="PF07690">
    <property type="entry name" value="MFS_1"/>
    <property type="match status" value="1"/>
</dbReference>
<feature type="domain" description="Major facilitator superfamily (MFS) profile" evidence="8">
    <location>
        <begin position="57"/>
        <end position="543"/>
    </location>
</feature>
<evidence type="ECO:0000256" key="6">
    <source>
        <dbReference type="SAM" id="MobiDB-lite"/>
    </source>
</evidence>
<dbReference type="eggNOG" id="KOG0255">
    <property type="taxonomic scope" value="Eukaryota"/>
</dbReference>
<dbReference type="PROSITE" id="PS50850">
    <property type="entry name" value="MFS"/>
    <property type="match status" value="1"/>
</dbReference>
<feature type="transmembrane region" description="Helical" evidence="7">
    <location>
        <begin position="309"/>
        <end position="328"/>
    </location>
</feature>
<reference evidence="9 10" key="1">
    <citation type="journal article" date="2011" name="Science">
        <title>Comparative functional genomics of the fission yeasts.</title>
        <authorList>
            <person name="Rhind N."/>
            <person name="Chen Z."/>
            <person name="Yassour M."/>
            <person name="Thompson D.A."/>
            <person name="Haas B.J."/>
            <person name="Habib N."/>
            <person name="Wapinski I."/>
            <person name="Roy S."/>
            <person name="Lin M.F."/>
            <person name="Heiman D.I."/>
            <person name="Young S.K."/>
            <person name="Furuya K."/>
            <person name="Guo Y."/>
            <person name="Pidoux A."/>
            <person name="Chen H.M."/>
            <person name="Robbertse B."/>
            <person name="Goldberg J.M."/>
            <person name="Aoki K."/>
            <person name="Bayne E.H."/>
            <person name="Berlin A.M."/>
            <person name="Desjardins C.A."/>
            <person name="Dobbs E."/>
            <person name="Dukaj L."/>
            <person name="Fan L."/>
            <person name="FitzGerald M.G."/>
            <person name="French C."/>
            <person name="Gujja S."/>
            <person name="Hansen K."/>
            <person name="Keifenheim D."/>
            <person name="Levin J.Z."/>
            <person name="Mosher R.A."/>
            <person name="Mueller C.A."/>
            <person name="Pfiffner J."/>
            <person name="Priest M."/>
            <person name="Russ C."/>
            <person name="Smialowska A."/>
            <person name="Swoboda P."/>
            <person name="Sykes S.M."/>
            <person name="Vaughn M."/>
            <person name="Vengrova S."/>
            <person name="Yoder R."/>
            <person name="Zeng Q."/>
            <person name="Allshire R."/>
            <person name="Baulcombe D."/>
            <person name="Birren B.W."/>
            <person name="Brown W."/>
            <person name="Ekwall K."/>
            <person name="Kellis M."/>
            <person name="Leatherwood J."/>
            <person name="Levin H."/>
            <person name="Margalit H."/>
            <person name="Martienssen R."/>
            <person name="Nieduszynski C.A."/>
            <person name="Spatafora J.W."/>
            <person name="Friedman N."/>
            <person name="Dalgaard J.Z."/>
            <person name="Baumann P."/>
            <person name="Niki H."/>
            <person name="Regev A."/>
            <person name="Nusbaum C."/>
        </authorList>
    </citation>
    <scope>NUCLEOTIDE SEQUENCE [LARGE SCALE GENOMIC DNA]</scope>
    <source>
        <strain evidence="10">yFS286</strain>
    </source>
</reference>
<sequence length="578" mass="65082">MDADTFLDGLPGTTVMVKDHHYASSENSELKRDGDIVLQPQPSDDPNDPLNWKPYRKNWHIALICVFTLVTSAIANDAGSAQDQMNEQLGISYDAMDNAAGVLFICVGYFTYIFMPASQLYGRRCVYMICLVFGILGSLWFAKTNDTPNSVANQAFVGISESASEALTQYSLSEIVFEHERGIKIGIYILSTSVGTYLGPLAAGYVASSQGWRWIGWWGLICCAITFVLFLFTFEETAFDRTKAYEIGRQRLVATQESAQKLDEDKEDDQQINEEKKDDQDHSLDKPKNEVSVKEFTGASMDTYKRPTYWQRIALITPATSLSGWGFRQYVVRLVQTLHIFLFPAVIYSGLQWGAQNAWLTFYLTTMEEDWMEAPYNYGDNAVAIMNVPLIIGATIGCFYAGYLGDYIVIWFAKRNKGVKEAEMRLWMMILPCIINPLGLFLFGIGTARHWHWAPSYVGLGCIGFGWGCAGDTAMAYLMDAYPGMVLEGMVAVSVINNTFGYVFTFACQSWIDSIGTEKTYISIGVLCFFIIFTSFLMILLGKRMRKITAKHYFAFLRVRSLLDNQNLEENHETSVVV</sequence>
<dbReference type="Gene3D" id="1.20.1250.20">
    <property type="entry name" value="MFS general substrate transporter like domains"/>
    <property type="match status" value="1"/>
</dbReference>
<evidence type="ECO:0000259" key="8">
    <source>
        <dbReference type="PROSITE" id="PS50850"/>
    </source>
</evidence>
<dbReference type="AlphaFoldDB" id="S9Q5K0"/>
<evidence type="ECO:0000256" key="5">
    <source>
        <dbReference type="ARBA" id="ARBA00023136"/>
    </source>
</evidence>
<keyword evidence="2" id="KW-0813">Transport</keyword>
<feature type="region of interest" description="Disordered" evidence="6">
    <location>
        <begin position="258"/>
        <end position="286"/>
    </location>
</feature>
<feature type="transmembrane region" description="Helical" evidence="7">
    <location>
        <begin position="59"/>
        <end position="75"/>
    </location>
</feature>
<dbReference type="VEuPathDB" id="FungiDB:SOCG_04584"/>
<dbReference type="GO" id="GO:0005886">
    <property type="term" value="C:plasma membrane"/>
    <property type="evidence" value="ECO:0007669"/>
    <property type="project" value="TreeGrafter"/>
</dbReference>
<proteinExistence type="predicted"/>
<feature type="compositionally biased region" description="Basic and acidic residues" evidence="6">
    <location>
        <begin position="273"/>
        <end position="286"/>
    </location>
</feature>
<accession>S9Q5K0</accession>
<organism evidence="9 10">
    <name type="scientific">Schizosaccharomyces octosporus (strain yFS286)</name>
    <name type="common">Fission yeast</name>
    <name type="synonym">Octosporomyces octosporus</name>
    <dbReference type="NCBI Taxonomy" id="483514"/>
    <lineage>
        <taxon>Eukaryota</taxon>
        <taxon>Fungi</taxon>
        <taxon>Dikarya</taxon>
        <taxon>Ascomycota</taxon>
        <taxon>Taphrinomycotina</taxon>
        <taxon>Schizosaccharomycetes</taxon>
        <taxon>Schizosaccharomycetales</taxon>
        <taxon>Schizosaccharomycetaceae</taxon>
        <taxon>Schizosaccharomyces</taxon>
    </lineage>
</organism>